<dbReference type="SUPFAM" id="SSF52794">
    <property type="entry name" value="PTS system IIB component-like"/>
    <property type="match status" value="1"/>
</dbReference>
<organism evidence="2 3">
    <name type="scientific">Exiguobacterium undae</name>
    <dbReference type="NCBI Taxonomy" id="169177"/>
    <lineage>
        <taxon>Bacteria</taxon>
        <taxon>Bacillati</taxon>
        <taxon>Bacillota</taxon>
        <taxon>Bacilli</taxon>
        <taxon>Bacillales</taxon>
        <taxon>Bacillales Family XII. Incertae Sedis</taxon>
        <taxon>Exiguobacterium</taxon>
    </lineage>
</organism>
<name>A0ABX2VAH7_9BACL</name>
<evidence type="ECO:0000313" key="3">
    <source>
        <dbReference type="Proteomes" id="UP000078447"/>
    </source>
</evidence>
<protein>
    <recommendedName>
        <fullName evidence="4">Phosphotransferase system lactose/cellobiose-specific IIB subunit</fullName>
    </recommendedName>
</protein>
<evidence type="ECO:0000313" key="2">
    <source>
        <dbReference type="EMBL" id="OAN15225.1"/>
    </source>
</evidence>
<dbReference type="Proteomes" id="UP000078447">
    <property type="component" value="Unassembled WGS sequence"/>
</dbReference>
<sequence length="97" mass="10835">MQAIKIMFVCDSGLVGSIMGAKVLRERIRQEQLPATVDTCRAQEVPDDTRFLVGPRRIVSTVQTHATCQTFGVDALLVAEAYDELIQAVRNERMCHD</sequence>
<dbReference type="InterPro" id="IPR036095">
    <property type="entry name" value="PTS_EIIB-like_sf"/>
</dbReference>
<dbReference type="Gene3D" id="3.40.50.2300">
    <property type="match status" value="1"/>
</dbReference>
<dbReference type="RefSeq" id="WP_028106107.1">
    <property type="nucleotide sequence ID" value="NZ_LVVL01000001.1"/>
</dbReference>
<gene>
    <name evidence="2" type="ORF">A3783_04580</name>
</gene>
<keyword evidence="3" id="KW-1185">Reference proteome</keyword>
<accession>A0ABX2VAH7</accession>
<dbReference type="EMBL" id="LVVL01000001">
    <property type="protein sequence ID" value="OAN15225.1"/>
    <property type="molecule type" value="Genomic_DNA"/>
</dbReference>
<comment type="caution">
    <text evidence="2">The sequence shown here is derived from an EMBL/GenBank/DDBJ whole genome shotgun (WGS) entry which is preliminary data.</text>
</comment>
<reference evidence="2 3" key="1">
    <citation type="submission" date="2016-03" db="EMBL/GenBank/DDBJ databases">
        <authorList>
            <person name="Cho S.-Y."/>
            <person name="Lim S."/>
            <person name="Kim H."/>
            <person name="Soh E.H."/>
            <person name="Moon J.S."/>
        </authorList>
    </citation>
    <scope>NUCLEOTIDE SEQUENCE [LARGE SCALE GENOMIC DNA]</scope>
    <source>
        <strain evidence="2 3">KCTC 3810</strain>
    </source>
</reference>
<proteinExistence type="predicted"/>
<evidence type="ECO:0008006" key="4">
    <source>
        <dbReference type="Google" id="ProtNLM"/>
    </source>
</evidence>
<evidence type="ECO:0000256" key="1">
    <source>
        <dbReference type="ARBA" id="ARBA00022679"/>
    </source>
</evidence>
<keyword evidence="1" id="KW-0808">Transferase</keyword>